<evidence type="ECO:0000313" key="2">
    <source>
        <dbReference type="EMBL" id="CAA9509221.1"/>
    </source>
</evidence>
<dbReference type="Gene3D" id="3.40.50.1820">
    <property type="entry name" value="alpha/beta hydrolase"/>
    <property type="match status" value="1"/>
</dbReference>
<proteinExistence type="predicted"/>
<protein>
    <recommendedName>
        <fullName evidence="1">AB hydrolase-1 domain-containing protein</fullName>
    </recommendedName>
</protein>
<dbReference type="PANTHER" id="PTHR43798">
    <property type="entry name" value="MONOACYLGLYCEROL LIPASE"/>
    <property type="match status" value="1"/>
</dbReference>
<dbReference type="GO" id="GO:0003824">
    <property type="term" value="F:catalytic activity"/>
    <property type="evidence" value="ECO:0007669"/>
    <property type="project" value="UniProtKB-ARBA"/>
</dbReference>
<dbReference type="PANTHER" id="PTHR43798:SF24">
    <property type="entry name" value="CIS-3-ALKYL-4-ALKYLOXETAN-2-ONE DECARBOXYLASE"/>
    <property type="match status" value="1"/>
</dbReference>
<dbReference type="PRINTS" id="PR00111">
    <property type="entry name" value="ABHYDROLASE"/>
</dbReference>
<dbReference type="Pfam" id="PF00561">
    <property type="entry name" value="Abhydrolase_1"/>
    <property type="match status" value="1"/>
</dbReference>
<reference evidence="2" key="1">
    <citation type="submission" date="2020-02" db="EMBL/GenBank/DDBJ databases">
        <authorList>
            <person name="Meier V. D."/>
        </authorList>
    </citation>
    <scope>NUCLEOTIDE SEQUENCE</scope>
    <source>
        <strain evidence="2">AVDCRST_MAG13</strain>
    </source>
</reference>
<evidence type="ECO:0000259" key="1">
    <source>
        <dbReference type="Pfam" id="PF00561"/>
    </source>
</evidence>
<dbReference type="InterPro" id="IPR000073">
    <property type="entry name" value="AB_hydrolase_1"/>
</dbReference>
<feature type="domain" description="AB hydrolase-1" evidence="1">
    <location>
        <begin position="29"/>
        <end position="259"/>
    </location>
</feature>
<dbReference type="SUPFAM" id="SSF53474">
    <property type="entry name" value="alpha/beta-Hydrolases"/>
    <property type="match status" value="1"/>
</dbReference>
<sequence>MPAVRVHEEELDGRPLLVREADPAGAGDVVYLHGVPTSSADWVPFLERTGGVAPDLPGFGRSGKRASDPYTMAGYDGWLERFLAARGIEDLSLVVHDWGAVGLLTAMRRPERLRRLVILNAVPLLPGYAWHRIARLWRTPVAGELLMGAASRRTLSLLTRGATATPGPLPAPMLDAMARDFDQGTQRAILSLYRSAPPEALAAAGAGLGTLTCPALVVWGDRDPYVPARFADAYAAALGGPAEVRHLPDAGHWPWLDRPDVVDAVAGFLSA</sequence>
<dbReference type="GO" id="GO:0016020">
    <property type="term" value="C:membrane"/>
    <property type="evidence" value="ECO:0007669"/>
    <property type="project" value="TreeGrafter"/>
</dbReference>
<dbReference type="InterPro" id="IPR050266">
    <property type="entry name" value="AB_hydrolase_sf"/>
</dbReference>
<organism evidence="2">
    <name type="scientific">uncultured Solirubrobacteraceae bacterium</name>
    <dbReference type="NCBI Taxonomy" id="1162706"/>
    <lineage>
        <taxon>Bacteria</taxon>
        <taxon>Bacillati</taxon>
        <taxon>Actinomycetota</taxon>
        <taxon>Thermoleophilia</taxon>
        <taxon>Solirubrobacterales</taxon>
        <taxon>Solirubrobacteraceae</taxon>
        <taxon>environmental samples</taxon>
    </lineage>
</organism>
<accession>A0A6J4SZI9</accession>
<gene>
    <name evidence="2" type="ORF">AVDCRST_MAG13-2711</name>
</gene>
<name>A0A6J4SZI9_9ACTN</name>
<dbReference type="InterPro" id="IPR029058">
    <property type="entry name" value="AB_hydrolase_fold"/>
</dbReference>
<dbReference type="AlphaFoldDB" id="A0A6J4SZI9"/>
<dbReference type="EMBL" id="CADCVO010000432">
    <property type="protein sequence ID" value="CAA9509221.1"/>
    <property type="molecule type" value="Genomic_DNA"/>
</dbReference>